<keyword evidence="2" id="KW-1185">Reference proteome</keyword>
<name>B0DPJ2_LACBS</name>
<evidence type="ECO:0000313" key="1">
    <source>
        <dbReference type="EMBL" id="EDR03459.1"/>
    </source>
</evidence>
<dbReference type="AlphaFoldDB" id="B0DPJ2"/>
<dbReference type="InParanoid" id="B0DPJ2"/>
<protein>
    <submittedName>
        <fullName evidence="1">Predicted protein</fullName>
    </submittedName>
</protein>
<dbReference type="RefSeq" id="XP_001885915.1">
    <property type="nucleotide sequence ID" value="XM_001885880.1"/>
</dbReference>
<reference evidence="1 2" key="1">
    <citation type="journal article" date="2008" name="Nature">
        <title>The genome of Laccaria bicolor provides insights into mycorrhizal symbiosis.</title>
        <authorList>
            <person name="Martin F."/>
            <person name="Aerts A."/>
            <person name="Ahren D."/>
            <person name="Brun A."/>
            <person name="Danchin E.G.J."/>
            <person name="Duchaussoy F."/>
            <person name="Gibon J."/>
            <person name="Kohler A."/>
            <person name="Lindquist E."/>
            <person name="Pereda V."/>
            <person name="Salamov A."/>
            <person name="Shapiro H.J."/>
            <person name="Wuyts J."/>
            <person name="Blaudez D."/>
            <person name="Buee M."/>
            <person name="Brokstein P."/>
            <person name="Canbaeck B."/>
            <person name="Cohen D."/>
            <person name="Courty P.E."/>
            <person name="Coutinho P.M."/>
            <person name="Delaruelle C."/>
            <person name="Detter J.C."/>
            <person name="Deveau A."/>
            <person name="DiFazio S."/>
            <person name="Duplessis S."/>
            <person name="Fraissinet-Tachet L."/>
            <person name="Lucic E."/>
            <person name="Frey-Klett P."/>
            <person name="Fourrey C."/>
            <person name="Feussner I."/>
            <person name="Gay G."/>
            <person name="Grimwood J."/>
            <person name="Hoegger P.J."/>
            <person name="Jain P."/>
            <person name="Kilaru S."/>
            <person name="Labbe J."/>
            <person name="Lin Y.C."/>
            <person name="Legue V."/>
            <person name="Le Tacon F."/>
            <person name="Marmeisse R."/>
            <person name="Melayah D."/>
            <person name="Montanini B."/>
            <person name="Muratet M."/>
            <person name="Nehls U."/>
            <person name="Niculita-Hirzel H."/>
            <person name="Oudot-Le Secq M.P."/>
            <person name="Peter M."/>
            <person name="Quesneville H."/>
            <person name="Rajashekar B."/>
            <person name="Reich M."/>
            <person name="Rouhier N."/>
            <person name="Schmutz J."/>
            <person name="Yin T."/>
            <person name="Chalot M."/>
            <person name="Henrissat B."/>
            <person name="Kuees U."/>
            <person name="Lucas S."/>
            <person name="Van de Peer Y."/>
            <person name="Podila G.K."/>
            <person name="Polle A."/>
            <person name="Pukkila P.J."/>
            <person name="Richardson P.M."/>
            <person name="Rouze P."/>
            <person name="Sanders I.R."/>
            <person name="Stajich J.E."/>
            <person name="Tunlid A."/>
            <person name="Tuskan G."/>
            <person name="Grigoriev I.V."/>
        </authorList>
    </citation>
    <scope>NUCLEOTIDE SEQUENCE [LARGE SCALE GENOMIC DNA]</scope>
    <source>
        <strain evidence="2">S238N-H82 / ATCC MYA-4686</strain>
    </source>
</reference>
<accession>B0DPJ2</accession>
<gene>
    <name evidence="1" type="ORF">LACBIDRAFT_307172</name>
</gene>
<dbReference type="EMBL" id="DS547124">
    <property type="protein sequence ID" value="EDR03459.1"/>
    <property type="molecule type" value="Genomic_DNA"/>
</dbReference>
<proteinExistence type="predicted"/>
<dbReference type="Proteomes" id="UP000001194">
    <property type="component" value="Unassembled WGS sequence"/>
</dbReference>
<dbReference type="OrthoDB" id="10328705at2759"/>
<organism evidence="2">
    <name type="scientific">Laccaria bicolor (strain S238N-H82 / ATCC MYA-4686)</name>
    <name type="common">Bicoloured deceiver</name>
    <name type="synonym">Laccaria laccata var. bicolor</name>
    <dbReference type="NCBI Taxonomy" id="486041"/>
    <lineage>
        <taxon>Eukaryota</taxon>
        <taxon>Fungi</taxon>
        <taxon>Dikarya</taxon>
        <taxon>Basidiomycota</taxon>
        <taxon>Agaricomycotina</taxon>
        <taxon>Agaricomycetes</taxon>
        <taxon>Agaricomycetidae</taxon>
        <taxon>Agaricales</taxon>
        <taxon>Agaricineae</taxon>
        <taxon>Hydnangiaceae</taxon>
        <taxon>Laccaria</taxon>
    </lineage>
</organism>
<dbReference type="KEGG" id="lbc:LACBIDRAFT_307172"/>
<dbReference type="GeneID" id="6081564"/>
<evidence type="ECO:0000313" key="2">
    <source>
        <dbReference type="Proteomes" id="UP000001194"/>
    </source>
</evidence>
<dbReference type="HOGENOM" id="CLU_146168_0_0_1"/>
<sequence length="113" mass="11797">MTLITISAIVKADGTFVFPPFGLPAKKSISVNQTSTSGQYQIIYDTVFEGLPVVTATPAWLGQYGSGGGSPLDGAVINELTKSFTTIKLGDSLGNSTWRPFTIVLTGQQALAG</sequence>